<protein>
    <submittedName>
        <fullName evidence="1">Uncharacterized protein</fullName>
    </submittedName>
</protein>
<sequence length="55" mass="6427">ECKLLPEVGTWTRALRLEFELSAYFQDDFTIKDSRLDLDSIFRSCNSTLTPKNEI</sequence>
<organism evidence="1">
    <name type="scientific">Lepeophtheirus salmonis</name>
    <name type="common">Salmon louse</name>
    <name type="synonym">Caligus salmonis</name>
    <dbReference type="NCBI Taxonomy" id="72036"/>
    <lineage>
        <taxon>Eukaryota</taxon>
        <taxon>Metazoa</taxon>
        <taxon>Ecdysozoa</taxon>
        <taxon>Arthropoda</taxon>
        <taxon>Crustacea</taxon>
        <taxon>Multicrustacea</taxon>
        <taxon>Hexanauplia</taxon>
        <taxon>Copepoda</taxon>
        <taxon>Siphonostomatoida</taxon>
        <taxon>Caligidae</taxon>
        <taxon>Lepeophtheirus</taxon>
    </lineage>
</organism>
<evidence type="ECO:0000313" key="1">
    <source>
        <dbReference type="EMBL" id="CDW29123.1"/>
    </source>
</evidence>
<proteinExistence type="predicted"/>
<feature type="non-terminal residue" evidence="1">
    <location>
        <position position="1"/>
    </location>
</feature>
<dbReference type="EMBL" id="HACA01011762">
    <property type="protein sequence ID" value="CDW29123.1"/>
    <property type="molecule type" value="Transcribed_RNA"/>
</dbReference>
<reference evidence="1" key="1">
    <citation type="submission" date="2014-05" db="EMBL/GenBank/DDBJ databases">
        <authorList>
            <person name="Chronopoulou M."/>
        </authorList>
    </citation>
    <scope>NUCLEOTIDE SEQUENCE</scope>
    <source>
        <tissue evidence="1">Whole organism</tissue>
    </source>
</reference>
<dbReference type="AlphaFoldDB" id="A0A0K2TSW6"/>
<accession>A0A0K2TSW6</accession>
<name>A0A0K2TSW6_LEPSM</name>